<dbReference type="SUPFAM" id="SSF53067">
    <property type="entry name" value="Actin-like ATPase domain"/>
    <property type="match status" value="1"/>
</dbReference>
<evidence type="ECO:0000313" key="2">
    <source>
        <dbReference type="Proteomes" id="UP000238701"/>
    </source>
</evidence>
<accession>A0A2U3L5N5</accession>
<proteinExistence type="predicted"/>
<dbReference type="PANTHER" id="PTHR18964">
    <property type="entry name" value="ROK (REPRESSOR, ORF, KINASE) FAMILY"/>
    <property type="match status" value="1"/>
</dbReference>
<protein>
    <submittedName>
        <fullName evidence="1">Putative Glucokinase</fullName>
        <ecNumber evidence="1">2.7.1.2</ecNumber>
    </submittedName>
</protein>
<dbReference type="AlphaFoldDB" id="A0A2U3L5N5"/>
<dbReference type="EC" id="2.7.1.2" evidence="1"/>
<dbReference type="InterPro" id="IPR000600">
    <property type="entry name" value="ROK"/>
</dbReference>
<evidence type="ECO:0000313" key="1">
    <source>
        <dbReference type="EMBL" id="SPF47221.1"/>
    </source>
</evidence>
<dbReference type="InterPro" id="IPR043129">
    <property type="entry name" value="ATPase_NBD"/>
</dbReference>
<gene>
    <name evidence="1" type="ORF">SBA1_720012</name>
</gene>
<dbReference type="EMBL" id="OMOD01000169">
    <property type="protein sequence ID" value="SPF47221.1"/>
    <property type="molecule type" value="Genomic_DNA"/>
</dbReference>
<name>A0A2U3L5N5_9BACT</name>
<dbReference type="GO" id="GO:0004340">
    <property type="term" value="F:glucokinase activity"/>
    <property type="evidence" value="ECO:0007669"/>
    <property type="project" value="UniProtKB-EC"/>
</dbReference>
<dbReference type="Proteomes" id="UP000238701">
    <property type="component" value="Unassembled WGS sequence"/>
</dbReference>
<organism evidence="1 2">
    <name type="scientific">Candidatus Sulfotelmatobacter kueseliae</name>
    <dbReference type="NCBI Taxonomy" id="2042962"/>
    <lineage>
        <taxon>Bacteria</taxon>
        <taxon>Pseudomonadati</taxon>
        <taxon>Acidobacteriota</taxon>
        <taxon>Terriglobia</taxon>
        <taxon>Terriglobales</taxon>
        <taxon>Candidatus Korobacteraceae</taxon>
        <taxon>Candidatus Sulfotelmatobacter</taxon>
    </lineage>
</organism>
<dbReference type="Pfam" id="PF00480">
    <property type="entry name" value="ROK"/>
    <property type="match status" value="1"/>
</dbReference>
<dbReference type="PANTHER" id="PTHR18964:SF173">
    <property type="entry name" value="GLUCOKINASE"/>
    <property type="match status" value="1"/>
</dbReference>
<keyword evidence="1" id="KW-0418">Kinase</keyword>
<keyword evidence="1" id="KW-0808">Transferase</keyword>
<reference evidence="2" key="1">
    <citation type="submission" date="2018-02" db="EMBL/GenBank/DDBJ databases">
        <authorList>
            <person name="Hausmann B."/>
        </authorList>
    </citation>
    <scope>NUCLEOTIDE SEQUENCE [LARGE SCALE GENOMIC DNA]</scope>
    <source>
        <strain evidence="2">Peat soil MAG SbA1</strain>
    </source>
</reference>
<dbReference type="Gene3D" id="3.30.420.40">
    <property type="match status" value="2"/>
</dbReference>
<sequence>MPSHVFAADLGGTKCSAARIDRKGRVVSCRTVPVDLTSPSGPVLQIRQLAEELAEGRNPAKAFSAAAVAVPGLVRQNGTVWAPNLPGWERMPLARRLRRLLGVPVVVESDRIAAVLGECWKGAAQGRADAIVLMIGTGLGAGILSGGRVVRGAHELSGCVGWLTVTREDIPEAPGRGELESLAAGPGIVRAAQERLRNGEASSLSRLNVSQVTAVDIAAAARQGDRLARDVFHHAGRYLGFGVANLVSLFNPEIIVIGGGMAEAADLYLTSLTRAMAERAQPLAATQVKIRVSTLGNKVNLLGCARLAWEVAGRAVVHNARRSASPLRFT</sequence>